<protein>
    <recommendedName>
        <fullName evidence="4">DUF4148 domain-containing protein</fullName>
    </recommendedName>
</protein>
<accession>A0A158CM99</accession>
<organism evidence="2 3">
    <name type="scientific">Caballeronia catudaia</name>
    <dbReference type="NCBI Taxonomy" id="1777136"/>
    <lineage>
        <taxon>Bacteria</taxon>
        <taxon>Pseudomonadati</taxon>
        <taxon>Pseudomonadota</taxon>
        <taxon>Betaproteobacteria</taxon>
        <taxon>Burkholderiales</taxon>
        <taxon>Burkholderiaceae</taxon>
        <taxon>Caballeronia</taxon>
    </lineage>
</organism>
<dbReference type="Proteomes" id="UP000054870">
    <property type="component" value="Unassembled WGS sequence"/>
</dbReference>
<dbReference type="EMBL" id="FCOF02000033">
    <property type="protein sequence ID" value="SAK82647.1"/>
    <property type="molecule type" value="Genomic_DNA"/>
</dbReference>
<dbReference type="PROSITE" id="PS51257">
    <property type="entry name" value="PROKAR_LIPOPROTEIN"/>
    <property type="match status" value="1"/>
</dbReference>
<evidence type="ECO:0000256" key="1">
    <source>
        <dbReference type="SAM" id="SignalP"/>
    </source>
</evidence>
<feature type="chain" id="PRO_5007623126" description="DUF4148 domain-containing protein" evidence="1">
    <location>
        <begin position="24"/>
        <end position="103"/>
    </location>
</feature>
<dbReference type="OrthoDB" id="9028872at2"/>
<evidence type="ECO:0000313" key="2">
    <source>
        <dbReference type="EMBL" id="SAK82647.1"/>
    </source>
</evidence>
<keyword evidence="3" id="KW-1185">Reference proteome</keyword>
<dbReference type="RefSeq" id="WP_061127007.1">
    <property type="nucleotide sequence ID" value="NZ_FCOF02000033.1"/>
</dbReference>
<gene>
    <name evidence="2" type="ORF">AWB75_05281</name>
</gene>
<feature type="signal peptide" evidence="1">
    <location>
        <begin position="1"/>
        <end position="23"/>
    </location>
</feature>
<dbReference type="Pfam" id="PF13663">
    <property type="entry name" value="DUF4148"/>
    <property type="match status" value="1"/>
</dbReference>
<evidence type="ECO:0000313" key="3">
    <source>
        <dbReference type="Proteomes" id="UP000054870"/>
    </source>
</evidence>
<dbReference type="InterPro" id="IPR025421">
    <property type="entry name" value="DUF4148"/>
</dbReference>
<reference evidence="2" key="1">
    <citation type="submission" date="2016-01" db="EMBL/GenBank/DDBJ databases">
        <authorList>
            <person name="Peeters C."/>
        </authorList>
    </citation>
    <scope>NUCLEOTIDE SEQUENCE [LARGE SCALE GENOMIC DNA]</scope>
    <source>
        <strain evidence="2">LMG 29318</strain>
    </source>
</reference>
<dbReference type="AlphaFoldDB" id="A0A158CM99"/>
<sequence>MKNTLKPLPMISALAVSLLAACAAGGMQQGATHLSATQCRDLTALRNQAPMTRERNLSELAALEKAGYDPSRFYDPYYPEDLHAAQRQVDQWYRTDCQPGRVD</sequence>
<evidence type="ECO:0008006" key="4">
    <source>
        <dbReference type="Google" id="ProtNLM"/>
    </source>
</evidence>
<proteinExistence type="predicted"/>
<name>A0A158CM99_9BURK</name>
<keyword evidence="1" id="KW-0732">Signal</keyword>
<comment type="caution">
    <text evidence="2">The sequence shown here is derived from an EMBL/GenBank/DDBJ whole genome shotgun (WGS) entry which is preliminary data.</text>
</comment>